<keyword evidence="2 5" id="KW-0689">Ribosomal protein</keyword>
<feature type="non-terminal residue" evidence="5">
    <location>
        <position position="1"/>
    </location>
</feature>
<dbReference type="Proteomes" id="UP000182631">
    <property type="component" value="Unassembled WGS sequence"/>
</dbReference>
<keyword evidence="3" id="KW-0687">Ribonucleoprotein</keyword>
<dbReference type="GO" id="GO:0015934">
    <property type="term" value="C:large ribosomal subunit"/>
    <property type="evidence" value="ECO:0007669"/>
    <property type="project" value="InterPro"/>
</dbReference>
<dbReference type="GO" id="GO:0003735">
    <property type="term" value="F:structural constituent of ribosome"/>
    <property type="evidence" value="ECO:0007669"/>
    <property type="project" value="InterPro"/>
</dbReference>
<dbReference type="InterPro" id="IPR022973">
    <property type="entry name" value="Ribosomal_uL10_bac"/>
</dbReference>
<accession>A0A171DGV4</accession>
<dbReference type="Pfam" id="PF00466">
    <property type="entry name" value="Ribosomal_L10"/>
    <property type="match status" value="1"/>
</dbReference>
<dbReference type="PANTHER" id="PTHR11560">
    <property type="entry name" value="39S RIBOSOMAL PROTEIN L10, MITOCHONDRIAL"/>
    <property type="match status" value="1"/>
</dbReference>
<dbReference type="SUPFAM" id="SSF160369">
    <property type="entry name" value="Ribosomal protein L10-like"/>
    <property type="match status" value="1"/>
</dbReference>
<dbReference type="InterPro" id="IPR043141">
    <property type="entry name" value="Ribosomal_uL10-like_sf"/>
</dbReference>
<sequence>VDLAFGAGCLLLSRHSRIMGRTLESKQQVVAQLRQLLDQADLALVLDYKGLSVKEMGDLRSRLREYSGTCKVAKNSLMRQAIGTDSAWTGLDPLLTGANAFVLVKDDVGGAIKAVQAFQQETKKSDIKGGLLEGRLLSEEDLKAVGKLPSREVLIAQIAGALNGVATQLAMAIKEVPAGLARALQQHADGEALSPPPVD</sequence>
<dbReference type="PROSITE" id="PS01109">
    <property type="entry name" value="RIBOSOMAL_L10"/>
    <property type="match status" value="1"/>
</dbReference>
<dbReference type="InterPro" id="IPR002363">
    <property type="entry name" value="Ribosomal_uL10_CS_bac"/>
</dbReference>
<keyword evidence="6" id="KW-1185">Reference proteome</keyword>
<evidence type="ECO:0000256" key="1">
    <source>
        <dbReference type="ARBA" id="ARBA00008889"/>
    </source>
</evidence>
<evidence type="ECO:0000256" key="4">
    <source>
        <dbReference type="RuleBase" id="RU003636"/>
    </source>
</evidence>
<evidence type="ECO:0000313" key="5">
    <source>
        <dbReference type="EMBL" id="SAY38979.1"/>
    </source>
</evidence>
<dbReference type="HAMAP" id="MF_00362">
    <property type="entry name" value="Ribosomal_uL10"/>
    <property type="match status" value="1"/>
</dbReference>
<dbReference type="Gene3D" id="6.10.250.290">
    <property type="match status" value="1"/>
</dbReference>
<dbReference type="Gene3D" id="3.30.70.1730">
    <property type="match status" value="1"/>
</dbReference>
<comment type="similarity">
    <text evidence="1">Belongs to the universal ribosomal protein uL10 family.</text>
</comment>
<dbReference type="NCBIfam" id="NF000955">
    <property type="entry name" value="PRK00099.1-1"/>
    <property type="match status" value="1"/>
</dbReference>
<evidence type="ECO:0000256" key="2">
    <source>
        <dbReference type="ARBA" id="ARBA00022980"/>
    </source>
</evidence>
<dbReference type="CDD" id="cd05797">
    <property type="entry name" value="Ribosomal_L10"/>
    <property type="match status" value="1"/>
</dbReference>
<dbReference type="AlphaFoldDB" id="A0A171DGV4"/>
<dbReference type="InterPro" id="IPR001790">
    <property type="entry name" value="Ribosomal_uL10"/>
</dbReference>
<dbReference type="GO" id="GO:0006412">
    <property type="term" value="P:translation"/>
    <property type="evidence" value="ECO:0007669"/>
    <property type="project" value="InterPro"/>
</dbReference>
<gene>
    <name evidence="5" type="ORF">FLM9_1026</name>
</gene>
<protein>
    <recommendedName>
        <fullName evidence="4">50S ribosomal protein L10</fullName>
    </recommendedName>
</protein>
<reference evidence="6" key="1">
    <citation type="submission" date="2016-02" db="EMBL/GenBank/DDBJ databases">
        <authorList>
            <person name="liu f."/>
        </authorList>
    </citation>
    <scope>NUCLEOTIDE SEQUENCE [LARGE SCALE GENOMIC DNA]</scope>
</reference>
<name>A0A171DGV4_9SYNE</name>
<proteinExistence type="inferred from homology"/>
<evidence type="ECO:0000256" key="3">
    <source>
        <dbReference type="ARBA" id="ARBA00023274"/>
    </source>
</evidence>
<organism evidence="5 6">
    <name type="scientific">Candidatus Synechococcus spongiarum</name>
    <dbReference type="NCBI Taxonomy" id="431041"/>
    <lineage>
        <taxon>Bacteria</taxon>
        <taxon>Bacillati</taxon>
        <taxon>Cyanobacteriota</taxon>
        <taxon>Cyanophyceae</taxon>
        <taxon>Synechococcales</taxon>
        <taxon>Synechococcaceae</taxon>
        <taxon>Synechococcus</taxon>
    </lineage>
</organism>
<dbReference type="EMBL" id="FITM01000109">
    <property type="protein sequence ID" value="SAY38979.1"/>
    <property type="molecule type" value="Genomic_DNA"/>
</dbReference>
<evidence type="ECO:0000313" key="6">
    <source>
        <dbReference type="Proteomes" id="UP000182631"/>
    </source>
</evidence>
<dbReference type="InterPro" id="IPR047865">
    <property type="entry name" value="Ribosomal_uL10_bac_type"/>
</dbReference>